<reference evidence="2 3" key="1">
    <citation type="submission" date="2023-01" db="EMBL/GenBank/DDBJ databases">
        <title>Analysis of 21 Apiospora genomes using comparative genomics revels a genus with tremendous synthesis potential of carbohydrate active enzymes and secondary metabolites.</title>
        <authorList>
            <person name="Sorensen T."/>
        </authorList>
    </citation>
    <scope>NUCLEOTIDE SEQUENCE [LARGE SCALE GENOMIC DNA]</scope>
    <source>
        <strain evidence="2 3">CBS 24483</strain>
    </source>
</reference>
<organism evidence="2 3">
    <name type="scientific">Apiospora aurea</name>
    <dbReference type="NCBI Taxonomy" id="335848"/>
    <lineage>
        <taxon>Eukaryota</taxon>
        <taxon>Fungi</taxon>
        <taxon>Dikarya</taxon>
        <taxon>Ascomycota</taxon>
        <taxon>Pezizomycotina</taxon>
        <taxon>Sordariomycetes</taxon>
        <taxon>Xylariomycetidae</taxon>
        <taxon>Amphisphaeriales</taxon>
        <taxon>Apiosporaceae</taxon>
        <taxon>Apiospora</taxon>
    </lineage>
</organism>
<feature type="compositionally biased region" description="Basic and acidic residues" evidence="1">
    <location>
        <begin position="124"/>
        <end position="134"/>
    </location>
</feature>
<accession>A0ABR1QJ23</accession>
<evidence type="ECO:0000313" key="3">
    <source>
        <dbReference type="Proteomes" id="UP001391051"/>
    </source>
</evidence>
<feature type="region of interest" description="Disordered" evidence="1">
    <location>
        <begin position="1"/>
        <end position="134"/>
    </location>
</feature>
<dbReference type="EMBL" id="JAQQWE010000004">
    <property type="protein sequence ID" value="KAK7956457.1"/>
    <property type="molecule type" value="Genomic_DNA"/>
</dbReference>
<feature type="compositionally biased region" description="Basic and acidic residues" evidence="1">
    <location>
        <begin position="31"/>
        <end position="45"/>
    </location>
</feature>
<comment type="caution">
    <text evidence="2">The sequence shown here is derived from an EMBL/GenBank/DDBJ whole genome shotgun (WGS) entry which is preliminary data.</text>
</comment>
<evidence type="ECO:0000256" key="1">
    <source>
        <dbReference type="SAM" id="MobiDB-lite"/>
    </source>
</evidence>
<proteinExistence type="predicted"/>
<dbReference type="Proteomes" id="UP001391051">
    <property type="component" value="Unassembled WGS sequence"/>
</dbReference>
<dbReference type="RefSeq" id="XP_066701763.1">
    <property type="nucleotide sequence ID" value="XM_066841901.1"/>
</dbReference>
<evidence type="ECO:0000313" key="2">
    <source>
        <dbReference type="EMBL" id="KAK7956457.1"/>
    </source>
</evidence>
<keyword evidence="3" id="KW-1185">Reference proteome</keyword>
<gene>
    <name evidence="2" type="ORF">PG986_005679</name>
</gene>
<sequence>MPNLRSKSKRRAIVLDSDSEESTVSPNGIKSNKDESVDKEMKDDSSSQTPAVEHNSATASNTLTINDHHDDGGEGEDEENWDINTSTIQGLVGLVDKSGKKEHRRRLNAERKLSDAQQQLSDAQRARTEAESKNQDLYLQVAEYQQALEAAEDAESERRERGTKLKGDNAELRLQCDIKDKRLVEAKWKHEANRIAIERLQGSTATPDEVAQLRKTIAKQERESADDKAKIAMMQKMVDEKEHQLSKILGTFKK</sequence>
<feature type="compositionally biased region" description="Polar residues" evidence="1">
    <location>
        <begin position="46"/>
        <end position="65"/>
    </location>
</feature>
<dbReference type="GeneID" id="92074963"/>
<feature type="compositionally biased region" description="Basic residues" evidence="1">
    <location>
        <begin position="1"/>
        <end position="12"/>
    </location>
</feature>
<name>A0ABR1QJ23_9PEZI</name>
<protein>
    <submittedName>
        <fullName evidence="2">Uncharacterized protein</fullName>
    </submittedName>
</protein>